<evidence type="ECO:0000259" key="1">
    <source>
        <dbReference type="Pfam" id="PF12680"/>
    </source>
</evidence>
<evidence type="ECO:0000313" key="3">
    <source>
        <dbReference type="Proteomes" id="UP001427805"/>
    </source>
</evidence>
<dbReference type="Proteomes" id="UP001427805">
    <property type="component" value="Unassembled WGS sequence"/>
</dbReference>
<accession>A0ABV0B4R2</accession>
<feature type="domain" description="SnoaL-like" evidence="1">
    <location>
        <begin position="9"/>
        <end position="111"/>
    </location>
</feature>
<protein>
    <submittedName>
        <fullName evidence="2">Nuclear transport factor 2 family protein</fullName>
    </submittedName>
</protein>
<organism evidence="2 3">
    <name type="scientific">Sphingomonas rustica</name>
    <dbReference type="NCBI Taxonomy" id="3103142"/>
    <lineage>
        <taxon>Bacteria</taxon>
        <taxon>Pseudomonadati</taxon>
        <taxon>Pseudomonadota</taxon>
        <taxon>Alphaproteobacteria</taxon>
        <taxon>Sphingomonadales</taxon>
        <taxon>Sphingomonadaceae</taxon>
        <taxon>Sphingomonas</taxon>
    </lineage>
</organism>
<evidence type="ECO:0000313" key="2">
    <source>
        <dbReference type="EMBL" id="MEN3746612.1"/>
    </source>
</evidence>
<comment type="caution">
    <text evidence="2">The sequence shown here is derived from an EMBL/GenBank/DDBJ whole genome shotgun (WGS) entry which is preliminary data.</text>
</comment>
<dbReference type="Pfam" id="PF12680">
    <property type="entry name" value="SnoaL_2"/>
    <property type="match status" value="1"/>
</dbReference>
<keyword evidence="3" id="KW-1185">Reference proteome</keyword>
<dbReference type="EMBL" id="JBDIZK010000002">
    <property type="protein sequence ID" value="MEN3746612.1"/>
    <property type="molecule type" value="Genomic_DNA"/>
</dbReference>
<reference evidence="2 3" key="1">
    <citation type="submission" date="2024-05" db="EMBL/GenBank/DDBJ databases">
        <title>Sphingomonas sp. HF-S3 16S ribosomal RNA gene Genome sequencing and assembly.</title>
        <authorList>
            <person name="Lee H."/>
        </authorList>
    </citation>
    <scope>NUCLEOTIDE SEQUENCE [LARGE SCALE GENOMIC DNA]</scope>
    <source>
        <strain evidence="2 3">HF-S3</strain>
    </source>
</reference>
<dbReference type="SUPFAM" id="SSF54427">
    <property type="entry name" value="NTF2-like"/>
    <property type="match status" value="1"/>
</dbReference>
<dbReference type="RefSeq" id="WP_346245610.1">
    <property type="nucleotide sequence ID" value="NZ_JBDIZK010000002.1"/>
</dbReference>
<name>A0ABV0B4R2_9SPHN</name>
<dbReference type="InterPro" id="IPR037401">
    <property type="entry name" value="SnoaL-like"/>
</dbReference>
<gene>
    <name evidence="2" type="ORF">TPR58_05490</name>
</gene>
<dbReference type="InterPro" id="IPR032710">
    <property type="entry name" value="NTF2-like_dom_sf"/>
</dbReference>
<dbReference type="Gene3D" id="3.10.450.50">
    <property type="match status" value="1"/>
</dbReference>
<sequence>MTDHVATLRRVIESWHRADIDGVLACLHPDVVWNNSGGIRAPLKGRDAMRKALEAMKGRITNNRWRLFDVAQVGDTVWMEGVDEFDTTDGIRVAIPYCGILNYEDGLIRHWREYFDGRLQENQLAGQGVSEHVEAMLTRPAV</sequence>
<proteinExistence type="predicted"/>